<dbReference type="Proteomes" id="UP000320333">
    <property type="component" value="Unassembled WGS sequence"/>
</dbReference>
<dbReference type="Pfam" id="PF15874">
    <property type="entry name" value="Il2rg"/>
    <property type="match status" value="1"/>
</dbReference>
<gene>
    <name evidence="2" type="ORF">CcCBS67573_g02843</name>
</gene>
<name>A0A507FHT3_9FUNG</name>
<accession>A0A507FHT3</accession>
<dbReference type="PANTHER" id="PTHR33887:SF5">
    <property type="entry name" value="PB1 DOMAIN-CONTAINING PROTEIN"/>
    <property type="match status" value="1"/>
</dbReference>
<evidence type="ECO:0000313" key="2">
    <source>
        <dbReference type="EMBL" id="TPX75863.1"/>
    </source>
</evidence>
<evidence type="ECO:0000256" key="1">
    <source>
        <dbReference type="SAM" id="MobiDB-lite"/>
    </source>
</evidence>
<keyword evidence="3" id="KW-1185">Reference proteome</keyword>
<dbReference type="EMBL" id="QEAP01000065">
    <property type="protein sequence ID" value="TPX75863.1"/>
    <property type="molecule type" value="Genomic_DNA"/>
</dbReference>
<dbReference type="OrthoDB" id="2109241at2759"/>
<dbReference type="InterPro" id="IPR039471">
    <property type="entry name" value="CXorf65-like"/>
</dbReference>
<evidence type="ECO:0000313" key="3">
    <source>
        <dbReference type="Proteomes" id="UP000320333"/>
    </source>
</evidence>
<feature type="compositionally biased region" description="Polar residues" evidence="1">
    <location>
        <begin position="201"/>
        <end position="224"/>
    </location>
</feature>
<dbReference type="AlphaFoldDB" id="A0A507FHT3"/>
<proteinExistence type="predicted"/>
<protein>
    <submittedName>
        <fullName evidence="2">Uncharacterized protein</fullName>
    </submittedName>
</protein>
<reference evidence="2 3" key="1">
    <citation type="journal article" date="2019" name="Sci. Rep.">
        <title>Comparative genomics of chytrid fungi reveal insights into the obligate biotrophic and pathogenic lifestyle of Synchytrium endobioticum.</title>
        <authorList>
            <person name="van de Vossenberg B.T.L.H."/>
            <person name="Warris S."/>
            <person name="Nguyen H.D.T."/>
            <person name="van Gent-Pelzer M.P.E."/>
            <person name="Joly D.L."/>
            <person name="van de Geest H.C."/>
            <person name="Bonants P.J.M."/>
            <person name="Smith D.S."/>
            <person name="Levesque C.A."/>
            <person name="van der Lee T.A.J."/>
        </authorList>
    </citation>
    <scope>NUCLEOTIDE SEQUENCE [LARGE SCALE GENOMIC DNA]</scope>
    <source>
        <strain evidence="2 3">CBS 675.73</strain>
    </source>
</reference>
<feature type="region of interest" description="Disordered" evidence="1">
    <location>
        <begin position="184"/>
        <end position="224"/>
    </location>
</feature>
<organism evidence="2 3">
    <name type="scientific">Chytriomyces confervae</name>
    <dbReference type="NCBI Taxonomy" id="246404"/>
    <lineage>
        <taxon>Eukaryota</taxon>
        <taxon>Fungi</taxon>
        <taxon>Fungi incertae sedis</taxon>
        <taxon>Chytridiomycota</taxon>
        <taxon>Chytridiomycota incertae sedis</taxon>
        <taxon>Chytridiomycetes</taxon>
        <taxon>Chytridiales</taxon>
        <taxon>Chytriomycetaceae</taxon>
        <taxon>Chytriomyces</taxon>
    </lineage>
</organism>
<comment type="caution">
    <text evidence="2">The sequence shown here is derived from an EMBL/GenBank/DDBJ whole genome shotgun (WGS) entry which is preliminary data.</text>
</comment>
<dbReference type="PANTHER" id="PTHR33887">
    <property type="entry name" value="PB1 DOMAIN-CONTAINING PROTEIN"/>
    <property type="match status" value="1"/>
</dbReference>
<sequence>MPFITVKYGANNEKLVNPDVQSAVLLTHIKNTCGFSSATYPIDLATETGEVIDLCSKSREYAKKYVEDRKAYIVVRVVGEVDAEEFTINGANSAAVVSYQPLLDTLSDSKLKFYVPEKFKNKQAVAHTAALNSSTGTSGTGALGVKDAKASKGKTGALYGTLAAASFSGLVNSNSALVAPQAPLPSVIEPTPSVPGRKSTRQNLAAQTQPANRRISMNFTKEEE</sequence>